<feature type="compositionally biased region" description="Low complexity" evidence="5">
    <location>
        <begin position="669"/>
        <end position="700"/>
    </location>
</feature>
<evidence type="ECO:0000259" key="8">
    <source>
        <dbReference type="PROSITE" id="PS51294"/>
    </source>
</evidence>
<dbReference type="GO" id="GO:0000978">
    <property type="term" value="F:RNA polymerase II cis-regulatory region sequence-specific DNA binding"/>
    <property type="evidence" value="ECO:0007669"/>
    <property type="project" value="TreeGrafter"/>
</dbReference>
<dbReference type="PROSITE" id="PS51293">
    <property type="entry name" value="SANT"/>
    <property type="match status" value="1"/>
</dbReference>
<keyword evidence="2" id="KW-0238">DNA-binding</keyword>
<evidence type="ECO:0000313" key="9">
    <source>
        <dbReference type="EMBL" id="CAH2355607.1"/>
    </source>
</evidence>
<dbReference type="InterPro" id="IPR001005">
    <property type="entry name" value="SANT/Myb"/>
</dbReference>
<feature type="compositionally biased region" description="Basic residues" evidence="5">
    <location>
        <begin position="520"/>
        <end position="529"/>
    </location>
</feature>
<dbReference type="CDD" id="cd00167">
    <property type="entry name" value="SANT"/>
    <property type="match status" value="3"/>
</dbReference>
<keyword evidence="3" id="KW-0804">Transcription</keyword>
<dbReference type="InterPro" id="IPR009057">
    <property type="entry name" value="Homeodomain-like_sf"/>
</dbReference>
<dbReference type="Gene3D" id="1.10.10.60">
    <property type="entry name" value="Homeodomain-like"/>
    <property type="match status" value="3"/>
</dbReference>
<dbReference type="SMART" id="SM00717">
    <property type="entry name" value="SANT"/>
    <property type="match status" value="3"/>
</dbReference>
<feature type="compositionally biased region" description="Polar residues" evidence="5">
    <location>
        <begin position="351"/>
        <end position="367"/>
    </location>
</feature>
<feature type="domain" description="Myb-like" evidence="6">
    <location>
        <begin position="114"/>
        <end position="164"/>
    </location>
</feature>
<feature type="domain" description="Myb-like" evidence="6">
    <location>
        <begin position="45"/>
        <end position="113"/>
    </location>
</feature>
<protein>
    <submittedName>
        <fullName evidence="9">Uncharacterized protein</fullName>
    </submittedName>
</protein>
<feature type="region of interest" description="Disordered" evidence="5">
    <location>
        <begin position="616"/>
        <end position="731"/>
    </location>
</feature>
<dbReference type="InterPro" id="IPR051575">
    <property type="entry name" value="Myb-like_DNA-bd"/>
</dbReference>
<feature type="compositionally biased region" description="Low complexity" evidence="5">
    <location>
        <begin position="418"/>
        <end position="461"/>
    </location>
</feature>
<dbReference type="GO" id="GO:0019185">
    <property type="term" value="C:snRNA-activating protein complex"/>
    <property type="evidence" value="ECO:0007669"/>
    <property type="project" value="TreeGrafter"/>
</dbReference>
<feature type="region of interest" description="Disordered" evidence="5">
    <location>
        <begin position="499"/>
        <end position="576"/>
    </location>
</feature>
<evidence type="ECO:0000259" key="7">
    <source>
        <dbReference type="PROSITE" id="PS51293"/>
    </source>
</evidence>
<gene>
    <name evidence="9" type="ORF">CLIB1423_29S01024</name>
</gene>
<proteinExistence type="predicted"/>
<dbReference type="PANTHER" id="PTHR46621">
    <property type="entry name" value="SNRNA-ACTIVATING PROTEIN COMPLEX SUBUNIT 4"/>
    <property type="match status" value="1"/>
</dbReference>
<dbReference type="PANTHER" id="PTHR46621:SF1">
    <property type="entry name" value="SNRNA-ACTIVATING PROTEIN COMPLEX SUBUNIT 4"/>
    <property type="match status" value="1"/>
</dbReference>
<feature type="region of interest" description="Disordered" evidence="5">
    <location>
        <begin position="1"/>
        <end position="33"/>
    </location>
</feature>
<feature type="compositionally biased region" description="Low complexity" evidence="5">
    <location>
        <begin position="294"/>
        <end position="311"/>
    </location>
</feature>
<feature type="compositionally biased region" description="Polar residues" evidence="5">
    <location>
        <begin position="616"/>
        <end position="626"/>
    </location>
</feature>
<feature type="domain" description="SANT" evidence="7">
    <location>
        <begin position="117"/>
        <end position="170"/>
    </location>
</feature>
<evidence type="ECO:0000256" key="2">
    <source>
        <dbReference type="ARBA" id="ARBA00023125"/>
    </source>
</evidence>
<dbReference type="AlphaFoldDB" id="A0A9P0QWG3"/>
<keyword evidence="1" id="KW-0805">Transcription regulation</keyword>
<dbReference type="GO" id="GO:0001006">
    <property type="term" value="F:RNA polymerase III type 3 promoter sequence-specific DNA binding"/>
    <property type="evidence" value="ECO:0007669"/>
    <property type="project" value="TreeGrafter"/>
</dbReference>
<evidence type="ECO:0000256" key="1">
    <source>
        <dbReference type="ARBA" id="ARBA00023015"/>
    </source>
</evidence>
<reference evidence="9" key="1">
    <citation type="submission" date="2022-03" db="EMBL/GenBank/DDBJ databases">
        <authorList>
            <person name="Legras J.-L."/>
            <person name="Devillers H."/>
            <person name="Grondin C."/>
        </authorList>
    </citation>
    <scope>NUCLEOTIDE SEQUENCE</scope>
    <source>
        <strain evidence="9">CLIB 1423</strain>
    </source>
</reference>
<evidence type="ECO:0000256" key="4">
    <source>
        <dbReference type="ARBA" id="ARBA00023242"/>
    </source>
</evidence>
<dbReference type="PROSITE" id="PS51294">
    <property type="entry name" value="HTH_MYB"/>
    <property type="match status" value="2"/>
</dbReference>
<evidence type="ECO:0000256" key="3">
    <source>
        <dbReference type="ARBA" id="ARBA00023163"/>
    </source>
</evidence>
<dbReference type="OrthoDB" id="2143914at2759"/>
<comment type="caution">
    <text evidence="9">The sequence shown here is derived from an EMBL/GenBank/DDBJ whole genome shotgun (WGS) entry which is preliminary data.</text>
</comment>
<dbReference type="GO" id="GO:0042796">
    <property type="term" value="P:snRNA transcription by RNA polymerase III"/>
    <property type="evidence" value="ECO:0007669"/>
    <property type="project" value="TreeGrafter"/>
</dbReference>
<feature type="compositionally biased region" description="Polar residues" evidence="5">
    <location>
        <begin position="282"/>
        <end position="293"/>
    </location>
</feature>
<feature type="domain" description="HTH myb-type" evidence="8">
    <location>
        <begin position="174"/>
        <end position="221"/>
    </location>
</feature>
<dbReference type="EMBL" id="CAKXYY010000029">
    <property type="protein sequence ID" value="CAH2355607.1"/>
    <property type="molecule type" value="Genomic_DNA"/>
</dbReference>
<dbReference type="Pfam" id="PF00249">
    <property type="entry name" value="Myb_DNA-binding"/>
    <property type="match status" value="2"/>
</dbReference>
<evidence type="ECO:0000259" key="6">
    <source>
        <dbReference type="PROSITE" id="PS50090"/>
    </source>
</evidence>
<keyword evidence="10" id="KW-1185">Reference proteome</keyword>
<feature type="domain" description="Myb-like" evidence="6">
    <location>
        <begin position="167"/>
        <end position="217"/>
    </location>
</feature>
<dbReference type="PROSITE" id="PS50090">
    <property type="entry name" value="MYB_LIKE"/>
    <property type="match status" value="3"/>
</dbReference>
<feature type="domain" description="HTH myb-type" evidence="8">
    <location>
        <begin position="114"/>
        <end position="168"/>
    </location>
</feature>
<keyword evidence="4" id="KW-0539">Nucleus</keyword>
<feature type="region of interest" description="Disordered" evidence="5">
    <location>
        <begin position="408"/>
        <end position="469"/>
    </location>
</feature>
<name>A0A9P0QWG3_9ASCO</name>
<feature type="compositionally biased region" description="Low complexity" evidence="5">
    <location>
        <begin position="1"/>
        <end position="20"/>
    </location>
</feature>
<evidence type="ECO:0000313" key="10">
    <source>
        <dbReference type="Proteomes" id="UP000837801"/>
    </source>
</evidence>
<dbReference type="FunFam" id="1.10.10.60:FF:000016">
    <property type="entry name" value="Transcriptional activator Myb isoform A"/>
    <property type="match status" value="1"/>
</dbReference>
<feature type="region of interest" description="Disordered" evidence="5">
    <location>
        <begin position="282"/>
        <end position="319"/>
    </location>
</feature>
<dbReference type="GO" id="GO:0042795">
    <property type="term" value="P:snRNA transcription by RNA polymerase II"/>
    <property type="evidence" value="ECO:0007669"/>
    <property type="project" value="TreeGrafter"/>
</dbReference>
<organism evidence="9 10">
    <name type="scientific">[Candida] railenensis</name>
    <dbReference type="NCBI Taxonomy" id="45579"/>
    <lineage>
        <taxon>Eukaryota</taxon>
        <taxon>Fungi</taxon>
        <taxon>Dikarya</taxon>
        <taxon>Ascomycota</taxon>
        <taxon>Saccharomycotina</taxon>
        <taxon>Pichiomycetes</taxon>
        <taxon>Debaryomycetaceae</taxon>
        <taxon>Kurtzmaniella</taxon>
    </lineage>
</organism>
<dbReference type="InterPro" id="IPR017930">
    <property type="entry name" value="Myb_dom"/>
</dbReference>
<dbReference type="Proteomes" id="UP000837801">
    <property type="component" value="Unassembled WGS sequence"/>
</dbReference>
<feature type="compositionally biased region" description="Polar residues" evidence="5">
    <location>
        <begin position="554"/>
        <end position="568"/>
    </location>
</feature>
<evidence type="ECO:0000256" key="5">
    <source>
        <dbReference type="SAM" id="MobiDB-lite"/>
    </source>
</evidence>
<feature type="compositionally biased region" description="Polar residues" evidence="5">
    <location>
        <begin position="648"/>
        <end position="668"/>
    </location>
</feature>
<accession>A0A9P0QWG3</accession>
<dbReference type="SUPFAM" id="SSF46689">
    <property type="entry name" value="Homeodomain-like"/>
    <property type="match status" value="2"/>
</dbReference>
<feature type="region of interest" description="Disordered" evidence="5">
    <location>
        <begin position="351"/>
        <end position="370"/>
    </location>
</feature>
<dbReference type="InterPro" id="IPR017884">
    <property type="entry name" value="SANT_dom"/>
</dbReference>
<sequence>MEADDISVIINNNTNSNNGSGRPKRKPTTPIDPLSVTESLGFQTFRRESRRPWTKEEDDQLTKIMIELHPGANEGTPSMLSGDEVKWDVVASFFAETSQRKAKDCRKRWCNSLDPNLRKGKWTPEEDAQLLSAFQKYGAAWKKVASTISGRTDDQCAKRYIEVLDPKTKDRLKPWTHEEDLLLIRRVKIHGTKWKTIADDIEGRPSLTCRNRWRKIVTDVVRGKASAAVKEEVDMITKGENGAKSDLNEIKYEDIVKYDIAGSSEDIHSNLRNETQQLYMPQASTTQNRSQLPIQSGQQHIQSHLSQQQGQTHSNYSQQKARTYENMQASVPKLVKKPVQSEIEWKYTMANPGQTRTAPGSGANSNGEVFHEGPIANQELVQYLIGYAKSNGLNVTVHQHIHHHYLSPTTTTHHHHQNQQQSQNSQSTLSQQQDQSFGSYKQSSQQIQHPNQQQQMPKSQQGLYSPLPTINDTSTGFYIEPETQVNRYQHFNYLPPLTEVPKLNSSASSPNSSSKDGQMHHHHHHHHYQLPKPPPQHATGSNSKESDLFRLLNGRSQNNSPQPLQRGTSPVPLNPLTPLTQAVELAVEVEENGNKRSHSQRKQEQLKEVEIRQAMQNQQEGKVHQSSPKRHKFEDDDEEGMDFWETMRNLTTRQSSEQKSVTPSVQETSSSNNNNINNSNNNNISNNNNNNVNINSNNNSAKSTAVADRKPVSQHHPLHHIPSGSTPMPAEEDIDLDAYGLFYNVYTREGSAPITNNEQSTFDSLNGFGMIPFNPS</sequence>
<feature type="compositionally biased region" description="Low complexity" evidence="5">
    <location>
        <begin position="504"/>
        <end position="514"/>
    </location>
</feature>